<gene>
    <name evidence="2" type="ORF">Snoj_26350</name>
</gene>
<comment type="caution">
    <text evidence="2">The sequence shown here is derived from an EMBL/GenBank/DDBJ whole genome shotgun (WGS) entry which is preliminary data.</text>
</comment>
<protein>
    <submittedName>
        <fullName evidence="2">Uncharacterized protein</fullName>
    </submittedName>
</protein>
<name>A0ABQ3SL76_9ACTN</name>
<dbReference type="Proteomes" id="UP000613974">
    <property type="component" value="Unassembled WGS sequence"/>
</dbReference>
<accession>A0ABQ3SL76</accession>
<feature type="region of interest" description="Disordered" evidence="1">
    <location>
        <begin position="139"/>
        <end position="190"/>
    </location>
</feature>
<evidence type="ECO:0000256" key="1">
    <source>
        <dbReference type="SAM" id="MobiDB-lite"/>
    </source>
</evidence>
<organism evidence="2 3">
    <name type="scientific">Streptomyces nojiriensis</name>
    <dbReference type="NCBI Taxonomy" id="66374"/>
    <lineage>
        <taxon>Bacteria</taxon>
        <taxon>Bacillati</taxon>
        <taxon>Actinomycetota</taxon>
        <taxon>Actinomycetes</taxon>
        <taxon>Kitasatosporales</taxon>
        <taxon>Streptomycetaceae</taxon>
        <taxon>Streptomyces</taxon>
    </lineage>
</organism>
<proteinExistence type="predicted"/>
<evidence type="ECO:0000313" key="3">
    <source>
        <dbReference type="Proteomes" id="UP000613974"/>
    </source>
</evidence>
<reference evidence="3" key="1">
    <citation type="submission" date="2023-07" db="EMBL/GenBank/DDBJ databases">
        <title>Whole genome shotgun sequence of Streptomyces nojiriensis NBRC 13794.</title>
        <authorList>
            <person name="Komaki H."/>
            <person name="Tamura T."/>
        </authorList>
    </citation>
    <scope>NUCLEOTIDE SEQUENCE [LARGE SCALE GENOMIC DNA]</scope>
    <source>
        <strain evidence="3">NBRC 13794</strain>
    </source>
</reference>
<feature type="compositionally biased region" description="Low complexity" evidence="1">
    <location>
        <begin position="160"/>
        <end position="173"/>
    </location>
</feature>
<dbReference type="EMBL" id="BNEC01000003">
    <property type="protein sequence ID" value="GHI68717.1"/>
    <property type="molecule type" value="Genomic_DNA"/>
</dbReference>
<keyword evidence="3" id="KW-1185">Reference proteome</keyword>
<evidence type="ECO:0000313" key="2">
    <source>
        <dbReference type="EMBL" id="GHI68717.1"/>
    </source>
</evidence>
<sequence>MGRMTAGVHQAVTAIPARTKAEGTDQWADLLKAKMPAGQVRDAILASPAWPDIAAAMGRLDVQGIDVARNLTDAHRTGAGVDQSVAAVTAAAKIPTPAPAPAATVTPAPAPAAGAAVLARDGLAARMGAAGDTWAAPAPTPAPCSGGPAGPGRGCDPHSPAAAAPARGAGRAPVGSCHERRRRRVPVAGDEDLAPRITQFLR</sequence>